<reference evidence="5" key="1">
    <citation type="submission" date="2020-07" db="EMBL/GenBank/DDBJ databases">
        <title>Huge and variable diversity of episymbiotic CPR bacteria and DPANN archaea in groundwater ecosystems.</title>
        <authorList>
            <person name="He C.Y."/>
            <person name="Keren R."/>
            <person name="Whittaker M."/>
            <person name="Farag I.F."/>
            <person name="Doudna J."/>
            <person name="Cate J.H.D."/>
            <person name="Banfield J.F."/>
        </authorList>
    </citation>
    <scope>NUCLEOTIDE SEQUENCE</scope>
    <source>
        <strain evidence="5">NC_groundwater_1482_Ag_S-0.65um_47_24</strain>
    </source>
</reference>
<organism evidence="5 6">
    <name type="scientific">Tectimicrobiota bacterium</name>
    <dbReference type="NCBI Taxonomy" id="2528274"/>
    <lineage>
        <taxon>Bacteria</taxon>
        <taxon>Pseudomonadati</taxon>
        <taxon>Nitrospinota/Tectimicrobiota group</taxon>
        <taxon>Candidatus Tectimicrobiota</taxon>
    </lineage>
</organism>
<keyword evidence="2" id="KW-0238">DNA-binding</keyword>
<dbReference type="SMART" id="SM00530">
    <property type="entry name" value="HTH_XRE"/>
    <property type="match status" value="1"/>
</dbReference>
<dbReference type="EMBL" id="JACQWF010000342">
    <property type="protein sequence ID" value="MBI4596249.1"/>
    <property type="molecule type" value="Genomic_DNA"/>
</dbReference>
<dbReference type="Proteomes" id="UP000772181">
    <property type="component" value="Unassembled WGS sequence"/>
</dbReference>
<dbReference type="AlphaFoldDB" id="A0A933LR03"/>
<keyword evidence="3" id="KW-0804">Transcription</keyword>
<evidence type="ECO:0000259" key="4">
    <source>
        <dbReference type="PROSITE" id="PS50943"/>
    </source>
</evidence>
<evidence type="ECO:0000313" key="5">
    <source>
        <dbReference type="EMBL" id="MBI4596249.1"/>
    </source>
</evidence>
<protein>
    <submittedName>
        <fullName evidence="5">Helix-turn-helix domain-containing protein</fullName>
    </submittedName>
</protein>
<dbReference type="InterPro" id="IPR052359">
    <property type="entry name" value="HTH-type_reg/antitoxin"/>
</dbReference>
<name>A0A933LR03_UNCTE</name>
<dbReference type="SUPFAM" id="SSF47413">
    <property type="entry name" value="lambda repressor-like DNA-binding domains"/>
    <property type="match status" value="1"/>
</dbReference>
<dbReference type="Pfam" id="PF01381">
    <property type="entry name" value="HTH_3"/>
    <property type="match status" value="1"/>
</dbReference>
<evidence type="ECO:0000256" key="2">
    <source>
        <dbReference type="ARBA" id="ARBA00023125"/>
    </source>
</evidence>
<dbReference type="Gene3D" id="1.10.260.40">
    <property type="entry name" value="lambda repressor-like DNA-binding domains"/>
    <property type="match status" value="1"/>
</dbReference>
<dbReference type="InterPro" id="IPR010982">
    <property type="entry name" value="Lambda_DNA-bd_dom_sf"/>
</dbReference>
<dbReference type="PROSITE" id="PS50943">
    <property type="entry name" value="HTH_CROC1"/>
    <property type="match status" value="1"/>
</dbReference>
<dbReference type="CDD" id="cd00093">
    <property type="entry name" value="HTH_XRE"/>
    <property type="match status" value="1"/>
</dbReference>
<comment type="caution">
    <text evidence="5">The sequence shown here is derived from an EMBL/GenBank/DDBJ whole genome shotgun (WGS) entry which is preliminary data.</text>
</comment>
<proteinExistence type="predicted"/>
<gene>
    <name evidence="5" type="ORF">HY730_07745</name>
</gene>
<dbReference type="PANTHER" id="PTHR36511:SF4">
    <property type="entry name" value="ANTITOXIN MQSA"/>
    <property type="match status" value="1"/>
</dbReference>
<evidence type="ECO:0000313" key="6">
    <source>
        <dbReference type="Proteomes" id="UP000772181"/>
    </source>
</evidence>
<evidence type="ECO:0000256" key="1">
    <source>
        <dbReference type="ARBA" id="ARBA00023015"/>
    </source>
</evidence>
<sequence>MKKELFEELVASVKQGGAIIKGKMEASRSTEFPDSEVRSIREQYGLSQDKFASLLGISVATLRNWEQGRRRPEGPARVLLRVAAEHPEAILGSTKLQKARKRT</sequence>
<evidence type="ECO:0000256" key="3">
    <source>
        <dbReference type="ARBA" id="ARBA00023163"/>
    </source>
</evidence>
<dbReference type="PANTHER" id="PTHR36511">
    <property type="entry name" value="MERR FAMILY BACTERIAL REGULATORY PROTEIN"/>
    <property type="match status" value="1"/>
</dbReference>
<keyword evidence="1" id="KW-0805">Transcription regulation</keyword>
<accession>A0A933LR03</accession>
<dbReference type="InterPro" id="IPR001387">
    <property type="entry name" value="Cro/C1-type_HTH"/>
</dbReference>
<dbReference type="GO" id="GO:0003677">
    <property type="term" value="F:DNA binding"/>
    <property type="evidence" value="ECO:0007669"/>
    <property type="project" value="UniProtKB-KW"/>
</dbReference>
<feature type="domain" description="HTH cro/C1-type" evidence="4">
    <location>
        <begin position="37"/>
        <end position="72"/>
    </location>
</feature>